<protein>
    <submittedName>
        <fullName evidence="1">Uncharacterized protein</fullName>
    </submittedName>
</protein>
<name>A0A2I0J7S1_PUNGR</name>
<dbReference type="EMBL" id="PGOL01001946">
    <property type="protein sequence ID" value="PKI52285.1"/>
    <property type="molecule type" value="Genomic_DNA"/>
</dbReference>
<dbReference type="AlphaFoldDB" id="A0A2I0J7S1"/>
<sequence>MAPNRPGWNTGQTQLAQVGSDVATEAPDGILRQELSGRPVQSCKNTQNRARLEFRTRLAQVGSDVATEAPEGIFEQGQQLPTANSSPKVAVVVVFRKESWIDPICKKTVQTVINFDPTGQSGCFFFLGLNRWVFLGFHDSLTP</sequence>
<evidence type="ECO:0000313" key="2">
    <source>
        <dbReference type="Proteomes" id="UP000233551"/>
    </source>
</evidence>
<organism evidence="1 2">
    <name type="scientific">Punica granatum</name>
    <name type="common">Pomegranate</name>
    <dbReference type="NCBI Taxonomy" id="22663"/>
    <lineage>
        <taxon>Eukaryota</taxon>
        <taxon>Viridiplantae</taxon>
        <taxon>Streptophyta</taxon>
        <taxon>Embryophyta</taxon>
        <taxon>Tracheophyta</taxon>
        <taxon>Spermatophyta</taxon>
        <taxon>Magnoliopsida</taxon>
        <taxon>eudicotyledons</taxon>
        <taxon>Gunneridae</taxon>
        <taxon>Pentapetalae</taxon>
        <taxon>rosids</taxon>
        <taxon>malvids</taxon>
        <taxon>Myrtales</taxon>
        <taxon>Lythraceae</taxon>
        <taxon>Punica</taxon>
    </lineage>
</organism>
<keyword evidence="2" id="KW-1185">Reference proteome</keyword>
<reference evidence="1 2" key="1">
    <citation type="submission" date="2017-11" db="EMBL/GenBank/DDBJ databases">
        <title>De-novo sequencing of pomegranate (Punica granatum L.) genome.</title>
        <authorList>
            <person name="Akparov Z."/>
            <person name="Amiraslanov A."/>
            <person name="Hajiyeva S."/>
            <person name="Abbasov M."/>
            <person name="Kaur K."/>
            <person name="Hamwieh A."/>
            <person name="Solovyev V."/>
            <person name="Salamov A."/>
            <person name="Braich B."/>
            <person name="Kosarev P."/>
            <person name="Mahmoud A."/>
            <person name="Hajiyev E."/>
            <person name="Babayeva S."/>
            <person name="Izzatullayeva V."/>
            <person name="Mammadov A."/>
            <person name="Mammadov A."/>
            <person name="Sharifova S."/>
            <person name="Ojaghi J."/>
            <person name="Eynullazada K."/>
            <person name="Bayramov B."/>
            <person name="Abdulazimova A."/>
            <person name="Shahmuradov I."/>
        </authorList>
    </citation>
    <scope>NUCLEOTIDE SEQUENCE [LARGE SCALE GENOMIC DNA]</scope>
    <source>
        <strain evidence="2">cv. AG2017</strain>
        <tissue evidence="1">Leaf</tissue>
    </source>
</reference>
<proteinExistence type="predicted"/>
<comment type="caution">
    <text evidence="1">The sequence shown here is derived from an EMBL/GenBank/DDBJ whole genome shotgun (WGS) entry which is preliminary data.</text>
</comment>
<gene>
    <name evidence="1" type="ORF">CRG98_027327</name>
</gene>
<accession>A0A2I0J7S1</accession>
<evidence type="ECO:0000313" key="1">
    <source>
        <dbReference type="EMBL" id="PKI52285.1"/>
    </source>
</evidence>
<dbReference type="Proteomes" id="UP000233551">
    <property type="component" value="Unassembled WGS sequence"/>
</dbReference>